<evidence type="ECO:0000259" key="7">
    <source>
        <dbReference type="PROSITE" id="PS51233"/>
    </source>
</evidence>
<dbReference type="GO" id="GO:0005102">
    <property type="term" value="F:signaling receptor binding"/>
    <property type="evidence" value="ECO:0007669"/>
    <property type="project" value="TreeGrafter"/>
</dbReference>
<feature type="signal peptide" evidence="3">
    <location>
        <begin position="1"/>
        <end position="24"/>
    </location>
</feature>
<feature type="domain" description="F5/8 type C" evidence="4">
    <location>
        <begin position="27"/>
        <end position="182"/>
    </location>
</feature>
<dbReference type="InterPro" id="IPR050969">
    <property type="entry name" value="Dev_Signal_Modulators"/>
</dbReference>
<keyword evidence="2" id="KW-1015">Disulfide bond</keyword>
<dbReference type="GO" id="GO:0005576">
    <property type="term" value="C:extracellular region"/>
    <property type="evidence" value="ECO:0007669"/>
    <property type="project" value="TreeGrafter"/>
</dbReference>
<protein>
    <recommendedName>
        <fullName evidence="10">VWFD domain-containing protein</fullName>
    </recommendedName>
</protein>
<name>A0AAD8BN47_BIOPF</name>
<dbReference type="PROSITE" id="PS01186">
    <property type="entry name" value="EGF_2"/>
    <property type="match status" value="1"/>
</dbReference>
<sequence length="1935" mass="215347">MSGQRLLNLWTCAIITLLVQTSTAEVCDKPTSQVTPRTSQLTASSTASGLSVDYGVYDCCNTFSLGGWCHATNRSDEWYDVRFTSAVNVTVVVLQKPYIAAGASPPTVTQFRLLYEDARDQFDELTNYTHKNNGTDQEVIDAVYSNGQFILNLSIPVIARRIRIIVVNYTDRPCMRLDIKGCPVDMAPPDNSIPKVRFDPASSSVDLRLLCSASTLSYFAVDYLVTWYRNTEKVLEEKLTDDALTSYLNVTADNFSSRQTHKCHVQACYQAFCSINATYSNGNSSHIYVPDIEITNTESLVLREGETTYVKVHATAPPYLLCTTAGQQLDCDITIVATSYDNNATICQEKDKLILPHLLFSNNVMAKQNDAVNCEVLLTNANWNLEQFIAVTLNSGVHLNGPYYSTIKVEAKLDNTLGSYNKTIGVNATFERQTSVCESTGISHLRTFQGSRYDNNETGEFVFYKHTLYPYEVRIFNRECAFNTPSQRSCTCAVAVRINEDVVLLKGCQPEEELEPKLFRGKTSDQFYVRRYDGGRQFDVILPTGGRVVIQKNFLDSINIWIYPSVADVNSTTGLCGSFGPGSRDRNFTTADVNSWRITGDKTKSYYHGRCPEGLSSDTFTYDSLSQCPPKITGITKTFGAYLTCDMMSEYYKDADITEILHELSEMPGNCVIGDTLPEFTLSKSATSNNATAAWNTTTARSECEKEVNSSIARDQCPLNLLEDADFNNCVLDIMHSGLRGYSQTLVQVFVERCEASYGQTAVPESVLNVMCANSCSHQGLCIEGSCDCSPGFTGTDCSISSSIAPTLFRLDRELCNSLLEECQHMQTVNVFGGFFSTEVKCLYQKIEVNENGYNISGDVLSAPSTVYISSSQISCTLPSTGDYLISINNSRGQISNSLIFITYNPVCMQCYSNGKCSLKASTCYISGQCFNHLDLNPDNLTLFCNATNNVLQWSKSTDSCLSSTSKWTRSSNSTLAFLYTLIDVGKDEISCRNSCLANSDLPCRSYDYNFANKECRLFKYSSKLYPDYLLSMNEFVHEDLYCSNDFCQGQEINWSSERDISSGNILKVINDTWTLSACHALCLTDVKCSGVNFLNLRGICITVTQNVTLRKLAPGWVHEVHQCLNESSSIQKDLVTSPLVTASFVGPNNDTFNCNFQSLPDPLLKYNVIWAINGLWSYEDSVTLAKNISNKLQYNDTVQCAVSVYKSGETETIRGPLIFSDIYRVEIEISSWKDLTLDEGAIGDTVKVKATAPPYVLCRHLRPGSESCQIIIEISTTDTADSFCPNGSTIPQAAINIRRNNNDISLCRIQLTNEDWQSIYTINVKATIDHIYDGDHVLTLNLTKAYMINGTTKSYQQLAAHVSILDKDTNALCSSVNDPHVITFDGKLMHNFMEGEFVFYRHTTLQYEIRTFYRACAKRASCNCAVAARAGDDVIVIDKCGPFRNSTSRNFFPMTVKLFRNGALTPGFRILSQYEGREYQIIFPTGTILYVDRSAIKAYNYIDIWLKPSPGDRGSSTGLCGRYDGNSTNDLMFPNGTLYEGTSEQPIEYFKSWRVTSDSDTIYTGYCNSDESINKQITYCHCDKNGEQSCGYGYDLITCPYLETGQTDITDRLLTQALYPLKCFNMQSSYTLFPSFEYNPDTNLEVIDTSKPTASGTSNYVQSKKLCDFTLNTFYPVVTQCSHLSAVRLDLAISSCALDLYVSEDTSWYSASVQNILTQCQIEVERNTSLWEGSPKSPSATYTDLFCIANCGFSGTCVKGICQCKAGYNGSDCFVEQSTAPVAFYLSNGGQCDTRDESCDNVIVYNNNTVNSPKLLCRILKMMTNETGTYLGKDGLIEKPATFLSVNELSCPVSGPGTYQIQISNDGSLWSEALYYFAYDSLCYNCFVQNQTCFTKKSSCLIGDSCYDDGQYNPLSPRQYCNVSLSSSTWQESI</sequence>
<dbReference type="PROSITE" id="PS50022">
    <property type="entry name" value="FA58C_3"/>
    <property type="match status" value="1"/>
</dbReference>
<gene>
    <name evidence="8" type="ORF">Bpfe_013183</name>
</gene>
<dbReference type="Gene3D" id="2.60.120.260">
    <property type="entry name" value="Galactose-binding domain-like"/>
    <property type="match status" value="1"/>
</dbReference>
<feature type="domain" description="VWFD" evidence="7">
    <location>
        <begin position="435"/>
        <end position="612"/>
    </location>
</feature>
<dbReference type="Gene3D" id="2.10.25.10">
    <property type="entry name" value="Laminin"/>
    <property type="match status" value="1"/>
</dbReference>
<dbReference type="GO" id="GO:0009986">
    <property type="term" value="C:cell surface"/>
    <property type="evidence" value="ECO:0007669"/>
    <property type="project" value="TreeGrafter"/>
</dbReference>
<feature type="non-terminal residue" evidence="8">
    <location>
        <position position="1"/>
    </location>
</feature>
<evidence type="ECO:0008006" key="10">
    <source>
        <dbReference type="Google" id="ProtNLM"/>
    </source>
</evidence>
<feature type="chain" id="PRO_5041999789" description="VWFD domain-containing protein" evidence="3">
    <location>
        <begin position="25"/>
        <end position="1935"/>
    </location>
</feature>
<dbReference type="PROSITE" id="PS00022">
    <property type="entry name" value="EGF_1"/>
    <property type="match status" value="1"/>
</dbReference>
<dbReference type="InterPro" id="IPR000742">
    <property type="entry name" value="EGF"/>
</dbReference>
<dbReference type="Pfam" id="PF23106">
    <property type="entry name" value="EGF_Teneurin"/>
    <property type="match status" value="1"/>
</dbReference>
<dbReference type="InterPro" id="IPR008979">
    <property type="entry name" value="Galactose-bd-like_sf"/>
</dbReference>
<feature type="domain" description="VWFD" evidence="7">
    <location>
        <begin position="1372"/>
        <end position="1569"/>
    </location>
</feature>
<feature type="domain" description="Ig-like" evidence="5">
    <location>
        <begin position="194"/>
        <end position="280"/>
    </location>
</feature>
<evidence type="ECO:0000256" key="1">
    <source>
        <dbReference type="ARBA" id="ARBA00022729"/>
    </source>
</evidence>
<dbReference type="PANTHER" id="PTHR14949">
    <property type="entry name" value="EGF-LIKE-DOMAIN, MULTIPLE 7, 8"/>
    <property type="match status" value="1"/>
</dbReference>
<dbReference type="InterPro" id="IPR001846">
    <property type="entry name" value="VWF_type-D"/>
</dbReference>
<dbReference type="Pfam" id="PF00094">
    <property type="entry name" value="VWD"/>
    <property type="match status" value="2"/>
</dbReference>
<dbReference type="Gene3D" id="3.50.4.10">
    <property type="entry name" value="Hepatocyte Growth Factor"/>
    <property type="match status" value="1"/>
</dbReference>
<dbReference type="PROSITE" id="PS51233">
    <property type="entry name" value="VWFD"/>
    <property type="match status" value="2"/>
</dbReference>
<dbReference type="Pfam" id="PF26129">
    <property type="entry name" value="Vwde"/>
    <property type="match status" value="1"/>
</dbReference>
<dbReference type="PROSITE" id="PS50948">
    <property type="entry name" value="PAN"/>
    <property type="match status" value="1"/>
</dbReference>
<dbReference type="InterPro" id="IPR003609">
    <property type="entry name" value="Pan_app"/>
</dbReference>
<keyword evidence="9" id="KW-1185">Reference proteome</keyword>
<dbReference type="InterPro" id="IPR058727">
    <property type="entry name" value="Helical_Vwde"/>
</dbReference>
<dbReference type="SUPFAM" id="SSF49785">
    <property type="entry name" value="Galactose-binding domain-like"/>
    <property type="match status" value="1"/>
</dbReference>
<evidence type="ECO:0000313" key="9">
    <source>
        <dbReference type="Proteomes" id="UP001233172"/>
    </source>
</evidence>
<dbReference type="Proteomes" id="UP001233172">
    <property type="component" value="Unassembled WGS sequence"/>
</dbReference>
<dbReference type="PANTHER" id="PTHR14949:SF56">
    <property type="entry name" value="EGF-LIKE-DOMAIN, MULTIPLE 7"/>
    <property type="match status" value="1"/>
</dbReference>
<accession>A0AAD8BN47</accession>
<evidence type="ECO:0000259" key="5">
    <source>
        <dbReference type="PROSITE" id="PS50835"/>
    </source>
</evidence>
<dbReference type="PROSITE" id="PS50835">
    <property type="entry name" value="IG_LIKE"/>
    <property type="match status" value="1"/>
</dbReference>
<reference evidence="8" key="2">
    <citation type="submission" date="2023-04" db="EMBL/GenBank/DDBJ databases">
        <authorList>
            <person name="Bu L."/>
            <person name="Lu L."/>
            <person name="Laidemitt M.R."/>
            <person name="Zhang S.M."/>
            <person name="Mutuku M."/>
            <person name="Mkoji G."/>
            <person name="Steinauer M."/>
            <person name="Loker E.S."/>
        </authorList>
    </citation>
    <scope>NUCLEOTIDE SEQUENCE</scope>
    <source>
        <strain evidence="8">KasaAsao</strain>
        <tissue evidence="8">Whole Snail</tissue>
    </source>
</reference>
<dbReference type="SUPFAM" id="SSF57414">
    <property type="entry name" value="Hairpin loop containing domain-like"/>
    <property type="match status" value="1"/>
</dbReference>
<evidence type="ECO:0000259" key="6">
    <source>
        <dbReference type="PROSITE" id="PS50948"/>
    </source>
</evidence>
<evidence type="ECO:0000259" key="4">
    <source>
        <dbReference type="PROSITE" id="PS50022"/>
    </source>
</evidence>
<organism evidence="8 9">
    <name type="scientific">Biomphalaria pfeifferi</name>
    <name type="common">Bloodfluke planorb</name>
    <name type="synonym">Freshwater snail</name>
    <dbReference type="NCBI Taxonomy" id="112525"/>
    <lineage>
        <taxon>Eukaryota</taxon>
        <taxon>Metazoa</taxon>
        <taxon>Spiralia</taxon>
        <taxon>Lophotrochozoa</taxon>
        <taxon>Mollusca</taxon>
        <taxon>Gastropoda</taxon>
        <taxon>Heterobranchia</taxon>
        <taxon>Euthyneura</taxon>
        <taxon>Panpulmonata</taxon>
        <taxon>Hygrophila</taxon>
        <taxon>Lymnaeoidea</taxon>
        <taxon>Planorbidae</taxon>
        <taxon>Biomphalaria</taxon>
    </lineage>
</organism>
<reference evidence="8" key="1">
    <citation type="journal article" date="2023" name="PLoS Negl. Trop. Dis.">
        <title>A genome sequence for Biomphalaria pfeifferi, the major vector snail for the human-infecting parasite Schistosoma mansoni.</title>
        <authorList>
            <person name="Bu L."/>
            <person name="Lu L."/>
            <person name="Laidemitt M.R."/>
            <person name="Zhang S.M."/>
            <person name="Mutuku M."/>
            <person name="Mkoji G."/>
            <person name="Steinauer M."/>
            <person name="Loker E.S."/>
        </authorList>
    </citation>
    <scope>NUCLEOTIDE SEQUENCE</scope>
    <source>
        <strain evidence="8">KasaAsao</strain>
    </source>
</reference>
<dbReference type="SMART" id="SM00181">
    <property type="entry name" value="EGF"/>
    <property type="match status" value="2"/>
</dbReference>
<dbReference type="Pfam" id="PF00024">
    <property type="entry name" value="PAN_1"/>
    <property type="match status" value="1"/>
</dbReference>
<evidence type="ECO:0000256" key="2">
    <source>
        <dbReference type="ARBA" id="ARBA00023157"/>
    </source>
</evidence>
<dbReference type="InterPro" id="IPR007110">
    <property type="entry name" value="Ig-like_dom"/>
</dbReference>
<evidence type="ECO:0000256" key="3">
    <source>
        <dbReference type="SAM" id="SignalP"/>
    </source>
</evidence>
<evidence type="ECO:0000313" key="8">
    <source>
        <dbReference type="EMBL" id="KAK0057376.1"/>
    </source>
</evidence>
<feature type="domain" description="Apple" evidence="6">
    <location>
        <begin position="961"/>
        <end position="1043"/>
    </location>
</feature>
<proteinExistence type="predicted"/>
<dbReference type="EMBL" id="JASAOG010000055">
    <property type="protein sequence ID" value="KAK0057376.1"/>
    <property type="molecule type" value="Genomic_DNA"/>
</dbReference>
<comment type="caution">
    <text evidence="8">The sequence shown here is derived from an EMBL/GenBank/DDBJ whole genome shotgun (WGS) entry which is preliminary data.</text>
</comment>
<dbReference type="InterPro" id="IPR000421">
    <property type="entry name" value="FA58C"/>
</dbReference>
<keyword evidence="1 3" id="KW-0732">Signal</keyword>